<comment type="caution">
    <text evidence="3">The sequence shown here is derived from an EMBL/GenBank/DDBJ whole genome shotgun (WGS) entry which is preliminary data.</text>
</comment>
<dbReference type="PANTHER" id="PTHR10569">
    <property type="entry name" value="GLYCOGEN DEBRANCHING ENZYME"/>
    <property type="match status" value="1"/>
</dbReference>
<dbReference type="SUPFAM" id="SSF51445">
    <property type="entry name" value="(Trans)glycosidases"/>
    <property type="match status" value="1"/>
</dbReference>
<keyword evidence="4" id="KW-1185">Reference proteome</keyword>
<feature type="domain" description="Glycogen debranching enzyme glucanotransferase" evidence="2">
    <location>
        <begin position="132"/>
        <end position="434"/>
    </location>
</feature>
<evidence type="ECO:0000259" key="2">
    <source>
        <dbReference type="Pfam" id="PF14701"/>
    </source>
</evidence>
<evidence type="ECO:0000313" key="4">
    <source>
        <dbReference type="Proteomes" id="UP001626550"/>
    </source>
</evidence>
<name>A0ABD2QFM3_9PLAT</name>
<feature type="domain" description="Eukaryotic glycogen debranching enzyme N-terminal" evidence="1">
    <location>
        <begin position="29"/>
        <end position="117"/>
    </location>
</feature>
<dbReference type="InterPro" id="IPR010401">
    <property type="entry name" value="AGL/Gdb1"/>
</dbReference>
<evidence type="ECO:0000313" key="3">
    <source>
        <dbReference type="EMBL" id="KAL3318339.1"/>
    </source>
</evidence>
<dbReference type="EMBL" id="JBJKFK010000257">
    <property type="protein sequence ID" value="KAL3318339.1"/>
    <property type="molecule type" value="Genomic_DNA"/>
</dbReference>
<sequence>MAKPIANYVISQDKYVDDKIYRVRKEWVLRFVLDKTLEGKPVRFFTNYVLQLDGKFERFHFSELHLSRSKQGHHFELENLHVSGAFQFFFTIDGSDSSAFETQSVSGGGYFIVDPRFNDANRKQISNRQYWSLDGIVLQTYLAKNLGHFEEWSSRLEAALALNYNMIHFTPLQELGYSRSAYSLRDHLRVNPEFSSSTQNPIDWNAIKKFVESLEHDHGVLSMTDLVFNHASNDAPWLHEHPECGYNVVNSPHLAGAYVLDRIVRMMSIKAAKNQLECHGIHAEFRHSSMDPIRDYLFRELDRARIYEFYISNVDSVVKQFGDWLKAGRPDLQQFTCGNCLPDKYCNDHDIGDVIPHHLWLRCNSPKRFSGTVDFKLATLHCLRQTDPSSYDSALSSLKSILLRLNHEKAFEVQQHIQAAVNNKLYQVDLKQLQNQLLSCARCKDRFERDGKVPLLLSCGCDRWFCDNCLISDNGVSGAFNL</sequence>
<evidence type="ECO:0008006" key="5">
    <source>
        <dbReference type="Google" id="ProtNLM"/>
    </source>
</evidence>
<dbReference type="AlphaFoldDB" id="A0ABD2QFM3"/>
<dbReference type="Pfam" id="PF14699">
    <property type="entry name" value="hGDE_N"/>
    <property type="match status" value="1"/>
</dbReference>
<dbReference type="InterPro" id="IPR029436">
    <property type="entry name" value="AGL_euk_N"/>
</dbReference>
<dbReference type="Pfam" id="PF14701">
    <property type="entry name" value="hDGE_amylase"/>
    <property type="match status" value="1"/>
</dbReference>
<organism evidence="3 4">
    <name type="scientific">Cichlidogyrus casuarinus</name>
    <dbReference type="NCBI Taxonomy" id="1844966"/>
    <lineage>
        <taxon>Eukaryota</taxon>
        <taxon>Metazoa</taxon>
        <taxon>Spiralia</taxon>
        <taxon>Lophotrochozoa</taxon>
        <taxon>Platyhelminthes</taxon>
        <taxon>Monogenea</taxon>
        <taxon>Monopisthocotylea</taxon>
        <taxon>Dactylogyridea</taxon>
        <taxon>Ancyrocephalidae</taxon>
        <taxon>Cichlidogyrus</taxon>
    </lineage>
</organism>
<reference evidence="3 4" key="1">
    <citation type="submission" date="2024-11" db="EMBL/GenBank/DDBJ databases">
        <title>Adaptive evolution of stress response genes in parasites aligns with host niche diversity.</title>
        <authorList>
            <person name="Hahn C."/>
            <person name="Resl P."/>
        </authorList>
    </citation>
    <scope>NUCLEOTIDE SEQUENCE [LARGE SCALE GENOMIC DNA]</scope>
    <source>
        <strain evidence="3">EGGRZ-B1_66</strain>
        <tissue evidence="3">Body</tissue>
    </source>
</reference>
<dbReference type="PANTHER" id="PTHR10569:SF2">
    <property type="entry name" value="GLYCOGEN DEBRANCHING ENZYME"/>
    <property type="match status" value="1"/>
</dbReference>
<gene>
    <name evidence="3" type="ORF">Ciccas_003001</name>
</gene>
<dbReference type="Gene3D" id="3.20.20.80">
    <property type="entry name" value="Glycosidases"/>
    <property type="match status" value="1"/>
</dbReference>
<dbReference type="FunFam" id="3.20.20.80:FF:000070">
    <property type="entry name" value="GDB1p Glycogen debranching enzyme"/>
    <property type="match status" value="1"/>
</dbReference>
<protein>
    <recommendedName>
        <fullName evidence="5">Glycogen debranching enzyme</fullName>
    </recommendedName>
</protein>
<dbReference type="InterPro" id="IPR017853">
    <property type="entry name" value="GH"/>
</dbReference>
<dbReference type="InterPro" id="IPR032792">
    <property type="entry name" value="AGL_glucanoTrfase"/>
</dbReference>
<accession>A0ABD2QFM3</accession>
<evidence type="ECO:0000259" key="1">
    <source>
        <dbReference type="Pfam" id="PF14699"/>
    </source>
</evidence>
<dbReference type="Proteomes" id="UP001626550">
    <property type="component" value="Unassembled WGS sequence"/>
</dbReference>
<proteinExistence type="predicted"/>